<reference evidence="1" key="1">
    <citation type="journal article" date="2013" name="Sci. Rep.">
        <title>Metagenomics uncovers a new group of low GC and ultra-small marine Actinobacteria.</title>
        <authorList>
            <person name="Ghai R."/>
            <person name="Mizuno C.M."/>
            <person name="Picazo A."/>
            <person name="Camacho A."/>
            <person name="Rodriguez-Valera F."/>
        </authorList>
    </citation>
    <scope>NUCLEOTIDE SEQUENCE</scope>
</reference>
<accession>S5DQ03</accession>
<name>S5DQ03_9ACTN</name>
<sequence length="70" mass="8314">MSIKFVNCDTLKLMFKKLIELEKRVFSAPYKWLVKKGIVTILKTSKKIYRTAEDFYESRYDGPFDESPNN</sequence>
<evidence type="ECO:0000313" key="1">
    <source>
        <dbReference type="EMBL" id="AGQ18900.1"/>
    </source>
</evidence>
<organism evidence="1">
    <name type="scientific">Candidatus Actinomarina minuta</name>
    <dbReference type="NCBI Taxonomy" id="1389454"/>
    <lineage>
        <taxon>Bacteria</taxon>
        <taxon>Bacillati</taxon>
        <taxon>Actinomycetota</taxon>
        <taxon>Actinomycetes</taxon>
        <taxon>Candidatus Actinomarinidae</taxon>
        <taxon>Candidatus Actinomarinales</taxon>
        <taxon>Candidatus Actinomarineae</taxon>
        <taxon>Candidatus Actinomarinaceae</taxon>
        <taxon>Candidatus Actinomarina</taxon>
    </lineage>
</organism>
<dbReference type="AlphaFoldDB" id="S5DQ03"/>
<proteinExistence type="predicted"/>
<protein>
    <submittedName>
        <fullName evidence="1">MedDCM-OCT-S28-C64-cds30</fullName>
    </submittedName>
</protein>
<dbReference type="EMBL" id="KC811115">
    <property type="protein sequence ID" value="AGQ18900.1"/>
    <property type="molecule type" value="Genomic_DNA"/>
</dbReference>